<dbReference type="EMBL" id="KQ416654">
    <property type="protein sequence ID" value="KOF95998.1"/>
    <property type="molecule type" value="Genomic_DNA"/>
</dbReference>
<name>A0A0L8I3A8_OCTBM</name>
<gene>
    <name evidence="1" type="ORF">OCBIM_22036708mg</name>
</gene>
<dbReference type="AlphaFoldDB" id="A0A0L8I3A8"/>
<reference evidence="1" key="1">
    <citation type="submission" date="2015-07" db="EMBL/GenBank/DDBJ databases">
        <title>MeaNS - Measles Nucleotide Surveillance Program.</title>
        <authorList>
            <person name="Tran T."/>
            <person name="Druce J."/>
        </authorList>
    </citation>
    <scope>NUCLEOTIDE SEQUENCE</scope>
    <source>
        <strain evidence="1">UCB-OBI-ISO-001</strain>
        <tissue evidence="1">Gonad</tissue>
    </source>
</reference>
<accession>A0A0L8I3A8</accession>
<organism evidence="1">
    <name type="scientific">Octopus bimaculoides</name>
    <name type="common">California two-spotted octopus</name>
    <dbReference type="NCBI Taxonomy" id="37653"/>
    <lineage>
        <taxon>Eukaryota</taxon>
        <taxon>Metazoa</taxon>
        <taxon>Spiralia</taxon>
        <taxon>Lophotrochozoa</taxon>
        <taxon>Mollusca</taxon>
        <taxon>Cephalopoda</taxon>
        <taxon>Coleoidea</taxon>
        <taxon>Octopodiformes</taxon>
        <taxon>Octopoda</taxon>
        <taxon>Incirrata</taxon>
        <taxon>Octopodidae</taxon>
        <taxon>Octopus</taxon>
    </lineage>
</organism>
<protein>
    <submittedName>
        <fullName evidence="1">Uncharacterized protein</fullName>
    </submittedName>
</protein>
<sequence>MFIYANMKVIFDIQTYELELFAPLPTQSIRFMISTCGKLLRQPRLFLLHANSDSCAHTHTHTEKKHTLEHSQLTCLSFYCHSCNAVSQDDCTCHF</sequence>
<proteinExistence type="predicted"/>
<evidence type="ECO:0000313" key="1">
    <source>
        <dbReference type="EMBL" id="KOF95998.1"/>
    </source>
</evidence>